<sequence>MAIRLVEVVGRSEAWIVGALEDVGRCGYSCFFLHLCICVSQHRRGLRELCCS</sequence>
<evidence type="ECO:0000313" key="2">
    <source>
        <dbReference type="EnsemblPlants" id="PAC:32901198.CDS.1"/>
    </source>
</evidence>
<dbReference type="AlphaFoldDB" id="A0A2K1JXM1"/>
<dbReference type="PaxDb" id="3218-PP1S51_203V6.1"/>
<dbReference type="Gramene" id="Pp3c10_4010V3.2">
    <property type="protein sequence ID" value="PAC:32901199.CDS.1"/>
    <property type="gene ID" value="Pp3c10_4010"/>
</dbReference>
<keyword evidence="3" id="KW-1185">Reference proteome</keyword>
<gene>
    <name evidence="1" type="ORF">PHYPA_013393</name>
</gene>
<dbReference type="Proteomes" id="UP000006727">
    <property type="component" value="Chromosome 10"/>
</dbReference>
<dbReference type="EnsemblPlants" id="Pp3c10_4010V3.2">
    <property type="protein sequence ID" value="PAC:32901199.CDS.1"/>
    <property type="gene ID" value="Pp3c10_4010"/>
</dbReference>
<name>A0A2K1JXM1_PHYPA</name>
<evidence type="ECO:0000313" key="1">
    <source>
        <dbReference type="EMBL" id="PNR46274.1"/>
    </source>
</evidence>
<reference evidence="1 3" key="1">
    <citation type="journal article" date="2008" name="Science">
        <title>The Physcomitrella genome reveals evolutionary insights into the conquest of land by plants.</title>
        <authorList>
            <person name="Rensing S."/>
            <person name="Lang D."/>
            <person name="Zimmer A."/>
            <person name="Terry A."/>
            <person name="Salamov A."/>
            <person name="Shapiro H."/>
            <person name="Nishiyama T."/>
            <person name="Perroud P.-F."/>
            <person name="Lindquist E."/>
            <person name="Kamisugi Y."/>
            <person name="Tanahashi T."/>
            <person name="Sakakibara K."/>
            <person name="Fujita T."/>
            <person name="Oishi K."/>
            <person name="Shin-I T."/>
            <person name="Kuroki Y."/>
            <person name="Toyoda A."/>
            <person name="Suzuki Y."/>
            <person name="Hashimoto A."/>
            <person name="Yamaguchi K."/>
            <person name="Sugano A."/>
            <person name="Kohara Y."/>
            <person name="Fujiyama A."/>
            <person name="Anterola A."/>
            <person name="Aoki S."/>
            <person name="Ashton N."/>
            <person name="Barbazuk W.B."/>
            <person name="Barker E."/>
            <person name="Bennetzen J."/>
            <person name="Bezanilla M."/>
            <person name="Blankenship R."/>
            <person name="Cho S.H."/>
            <person name="Dutcher S."/>
            <person name="Estelle M."/>
            <person name="Fawcett J.A."/>
            <person name="Gundlach H."/>
            <person name="Hanada K."/>
            <person name="Heyl A."/>
            <person name="Hicks K.A."/>
            <person name="Hugh J."/>
            <person name="Lohr M."/>
            <person name="Mayer K."/>
            <person name="Melkozernov A."/>
            <person name="Murata T."/>
            <person name="Nelson D."/>
            <person name="Pils B."/>
            <person name="Prigge M."/>
            <person name="Reiss B."/>
            <person name="Renner T."/>
            <person name="Rombauts S."/>
            <person name="Rushton P."/>
            <person name="Sanderfoot A."/>
            <person name="Schween G."/>
            <person name="Shiu S.-H."/>
            <person name="Stueber K."/>
            <person name="Theodoulou F.L."/>
            <person name="Tu H."/>
            <person name="Van de Peer Y."/>
            <person name="Verrier P.J."/>
            <person name="Waters E."/>
            <person name="Wood A."/>
            <person name="Yang L."/>
            <person name="Cove D."/>
            <person name="Cuming A."/>
            <person name="Hasebe M."/>
            <person name="Lucas S."/>
            <person name="Mishler D.B."/>
            <person name="Reski R."/>
            <person name="Grigoriev I."/>
            <person name="Quatrano R.S."/>
            <person name="Boore J.L."/>
        </authorList>
    </citation>
    <scope>NUCLEOTIDE SEQUENCE [LARGE SCALE GENOMIC DNA]</scope>
    <source>
        <strain evidence="2 3">cv. Gransden 2004</strain>
    </source>
</reference>
<evidence type="ECO:0000313" key="3">
    <source>
        <dbReference type="Proteomes" id="UP000006727"/>
    </source>
</evidence>
<dbReference type="EnsemblPlants" id="Pp3c10_4010V3.1">
    <property type="protein sequence ID" value="PAC:32901198.CDS.1"/>
    <property type="gene ID" value="Pp3c10_4010"/>
</dbReference>
<organism evidence="1">
    <name type="scientific">Physcomitrium patens</name>
    <name type="common">Spreading-leaved earth moss</name>
    <name type="synonym">Physcomitrella patens</name>
    <dbReference type="NCBI Taxonomy" id="3218"/>
    <lineage>
        <taxon>Eukaryota</taxon>
        <taxon>Viridiplantae</taxon>
        <taxon>Streptophyta</taxon>
        <taxon>Embryophyta</taxon>
        <taxon>Bryophyta</taxon>
        <taxon>Bryophytina</taxon>
        <taxon>Bryopsida</taxon>
        <taxon>Funariidae</taxon>
        <taxon>Funariales</taxon>
        <taxon>Funariaceae</taxon>
        <taxon>Physcomitrium</taxon>
    </lineage>
</organism>
<protein>
    <submittedName>
        <fullName evidence="1 2">Uncharacterized protein</fullName>
    </submittedName>
</protein>
<dbReference type="Gramene" id="Pp3c10_4010V3.1">
    <property type="protein sequence ID" value="PAC:32901198.CDS.1"/>
    <property type="gene ID" value="Pp3c10_4010"/>
</dbReference>
<reference evidence="2" key="3">
    <citation type="submission" date="2020-12" db="UniProtKB">
        <authorList>
            <consortium name="EnsemblPlants"/>
        </authorList>
    </citation>
    <scope>IDENTIFICATION</scope>
</reference>
<dbReference type="InParanoid" id="A0A2K1JXM1"/>
<proteinExistence type="predicted"/>
<reference evidence="1 3" key="2">
    <citation type="journal article" date="2018" name="Plant J.">
        <title>The Physcomitrella patens chromosome-scale assembly reveals moss genome structure and evolution.</title>
        <authorList>
            <person name="Lang D."/>
            <person name="Ullrich K.K."/>
            <person name="Murat F."/>
            <person name="Fuchs J."/>
            <person name="Jenkins J."/>
            <person name="Haas F.B."/>
            <person name="Piednoel M."/>
            <person name="Gundlach H."/>
            <person name="Van Bel M."/>
            <person name="Meyberg R."/>
            <person name="Vives C."/>
            <person name="Morata J."/>
            <person name="Symeonidi A."/>
            <person name="Hiss M."/>
            <person name="Muchero W."/>
            <person name="Kamisugi Y."/>
            <person name="Saleh O."/>
            <person name="Blanc G."/>
            <person name="Decker E.L."/>
            <person name="van Gessel N."/>
            <person name="Grimwood J."/>
            <person name="Hayes R.D."/>
            <person name="Graham S.W."/>
            <person name="Gunter L.E."/>
            <person name="McDaniel S.F."/>
            <person name="Hoernstein S.N.W."/>
            <person name="Larsson A."/>
            <person name="Li F.W."/>
            <person name="Perroud P.F."/>
            <person name="Phillips J."/>
            <person name="Ranjan P."/>
            <person name="Rokshar D.S."/>
            <person name="Rothfels C.J."/>
            <person name="Schneider L."/>
            <person name="Shu S."/>
            <person name="Stevenson D.W."/>
            <person name="Thummler F."/>
            <person name="Tillich M."/>
            <person name="Villarreal Aguilar J.C."/>
            <person name="Widiez T."/>
            <person name="Wong G.K."/>
            <person name="Wymore A."/>
            <person name="Zhang Y."/>
            <person name="Zimmer A.D."/>
            <person name="Quatrano R.S."/>
            <person name="Mayer K.F.X."/>
            <person name="Goodstein D."/>
            <person name="Casacuberta J.M."/>
            <person name="Vandepoele K."/>
            <person name="Reski R."/>
            <person name="Cuming A.C."/>
            <person name="Tuskan G.A."/>
            <person name="Maumus F."/>
            <person name="Salse J."/>
            <person name="Schmutz J."/>
            <person name="Rensing S.A."/>
        </authorList>
    </citation>
    <scope>NUCLEOTIDE SEQUENCE [LARGE SCALE GENOMIC DNA]</scope>
    <source>
        <strain evidence="2 3">cv. Gransden 2004</strain>
    </source>
</reference>
<dbReference type="EMBL" id="ABEU02000010">
    <property type="protein sequence ID" value="PNR46274.1"/>
    <property type="molecule type" value="Genomic_DNA"/>
</dbReference>
<accession>A0A2K1JXM1</accession>